<keyword evidence="1" id="KW-0472">Membrane</keyword>
<name>A0ABV8XKW1_9DEIO</name>
<evidence type="ECO:0000256" key="1">
    <source>
        <dbReference type="SAM" id="Phobius"/>
    </source>
</evidence>
<dbReference type="Proteomes" id="UP001595998">
    <property type="component" value="Unassembled WGS sequence"/>
</dbReference>
<feature type="transmembrane region" description="Helical" evidence="1">
    <location>
        <begin position="12"/>
        <end position="37"/>
    </location>
</feature>
<organism evidence="2 3">
    <name type="scientific">Deinococcus navajonensis</name>
    <dbReference type="NCBI Taxonomy" id="309884"/>
    <lineage>
        <taxon>Bacteria</taxon>
        <taxon>Thermotogati</taxon>
        <taxon>Deinococcota</taxon>
        <taxon>Deinococci</taxon>
        <taxon>Deinococcales</taxon>
        <taxon>Deinococcaceae</taxon>
        <taxon>Deinococcus</taxon>
    </lineage>
</organism>
<feature type="transmembrane region" description="Helical" evidence="1">
    <location>
        <begin position="49"/>
        <end position="70"/>
    </location>
</feature>
<sequence>MDDFRAIWAQPVAGYWLVLAWVVLAAGWLLLTILWSMQVYLAAQGARWPAMYVHIVKTIGAISALSYFVLSLLWRKPAMVVTVGESTRNIISGLVLFALFIETVWRIKESIRARAIREVVKPIPFLKEAP</sequence>
<keyword evidence="1" id="KW-1133">Transmembrane helix</keyword>
<reference evidence="3" key="1">
    <citation type="journal article" date="2019" name="Int. J. Syst. Evol. Microbiol.">
        <title>The Global Catalogue of Microorganisms (GCM) 10K type strain sequencing project: providing services to taxonomists for standard genome sequencing and annotation.</title>
        <authorList>
            <consortium name="The Broad Institute Genomics Platform"/>
            <consortium name="The Broad Institute Genome Sequencing Center for Infectious Disease"/>
            <person name="Wu L."/>
            <person name="Ma J."/>
        </authorList>
    </citation>
    <scope>NUCLEOTIDE SEQUENCE [LARGE SCALE GENOMIC DNA]</scope>
    <source>
        <strain evidence="3">CCUG 56029</strain>
    </source>
</reference>
<evidence type="ECO:0000313" key="3">
    <source>
        <dbReference type="Proteomes" id="UP001595998"/>
    </source>
</evidence>
<proteinExistence type="predicted"/>
<dbReference type="EMBL" id="JBHSEH010000005">
    <property type="protein sequence ID" value="MFC4426196.1"/>
    <property type="molecule type" value="Genomic_DNA"/>
</dbReference>
<dbReference type="RefSeq" id="WP_380038335.1">
    <property type="nucleotide sequence ID" value="NZ_JBHSEH010000005.1"/>
</dbReference>
<accession>A0ABV8XKW1</accession>
<gene>
    <name evidence="2" type="ORF">ACFOZ9_08210</name>
</gene>
<evidence type="ECO:0000313" key="2">
    <source>
        <dbReference type="EMBL" id="MFC4426196.1"/>
    </source>
</evidence>
<keyword evidence="1" id="KW-0812">Transmembrane</keyword>
<comment type="caution">
    <text evidence="2">The sequence shown here is derived from an EMBL/GenBank/DDBJ whole genome shotgun (WGS) entry which is preliminary data.</text>
</comment>
<keyword evidence="3" id="KW-1185">Reference proteome</keyword>
<protein>
    <submittedName>
        <fullName evidence="2">Uncharacterized protein</fullName>
    </submittedName>
</protein>